<keyword evidence="2" id="KW-0813">Transport</keyword>
<keyword evidence="6" id="KW-0472">Membrane</keyword>
<dbReference type="GO" id="GO:0055085">
    <property type="term" value="P:transmembrane transport"/>
    <property type="evidence" value="ECO:0007669"/>
    <property type="project" value="InterPro"/>
</dbReference>
<dbReference type="EMBL" id="QSBM01000010">
    <property type="protein sequence ID" value="RGX28795.1"/>
    <property type="molecule type" value="Genomic_DNA"/>
</dbReference>
<dbReference type="GO" id="GO:0005886">
    <property type="term" value="C:plasma membrane"/>
    <property type="evidence" value="ECO:0007669"/>
    <property type="project" value="UniProtKB-SubCell"/>
</dbReference>
<protein>
    <submittedName>
        <fullName evidence="8">Carbohydrate ABC transporter permease</fullName>
    </submittedName>
</protein>
<evidence type="ECO:0000256" key="3">
    <source>
        <dbReference type="ARBA" id="ARBA00022475"/>
    </source>
</evidence>
<keyword evidence="5" id="KW-1133">Transmembrane helix</keyword>
<dbReference type="Gene3D" id="1.10.3720.10">
    <property type="entry name" value="MetI-like"/>
    <property type="match status" value="1"/>
</dbReference>
<feature type="domain" description="ABC transmembrane type-1" evidence="7">
    <location>
        <begin position="86"/>
        <end position="292"/>
    </location>
</feature>
<dbReference type="InterPro" id="IPR000515">
    <property type="entry name" value="MetI-like"/>
</dbReference>
<dbReference type="RefSeq" id="WP_007704994.1">
    <property type="nucleotide sequence ID" value="NZ_BAABXR010000003.1"/>
</dbReference>
<name>A0A413FED3_9FIRM</name>
<dbReference type="OrthoDB" id="157184at2"/>
<dbReference type="PROSITE" id="PS50928">
    <property type="entry name" value="ABC_TM1"/>
    <property type="match status" value="1"/>
</dbReference>
<dbReference type="CDD" id="cd06261">
    <property type="entry name" value="TM_PBP2"/>
    <property type="match status" value="1"/>
</dbReference>
<dbReference type="PANTHER" id="PTHR43744">
    <property type="entry name" value="ABC TRANSPORTER PERMEASE PROTEIN MG189-RELATED-RELATED"/>
    <property type="match status" value="1"/>
</dbReference>
<accession>A0A413FED3</accession>
<dbReference type="PANTHER" id="PTHR43744:SF9">
    <property type="entry name" value="POLYGALACTURONAN_RHAMNOGALACTURONAN TRANSPORT SYSTEM PERMEASE PROTEIN YTCP"/>
    <property type="match status" value="1"/>
</dbReference>
<gene>
    <name evidence="8" type="ORF">DWV29_14380</name>
</gene>
<dbReference type="Proteomes" id="UP000283880">
    <property type="component" value="Unassembled WGS sequence"/>
</dbReference>
<organism evidence="8 9">
    <name type="scientific">Enterocloster asparagiformis</name>
    <dbReference type="NCBI Taxonomy" id="333367"/>
    <lineage>
        <taxon>Bacteria</taxon>
        <taxon>Bacillati</taxon>
        <taxon>Bacillota</taxon>
        <taxon>Clostridia</taxon>
        <taxon>Lachnospirales</taxon>
        <taxon>Lachnospiraceae</taxon>
        <taxon>Enterocloster</taxon>
    </lineage>
</organism>
<keyword evidence="3" id="KW-1003">Cell membrane</keyword>
<comment type="caution">
    <text evidence="8">The sequence shown here is derived from an EMBL/GenBank/DDBJ whole genome shotgun (WGS) entry which is preliminary data.</text>
</comment>
<reference evidence="8 9" key="1">
    <citation type="submission" date="2018-08" db="EMBL/GenBank/DDBJ databases">
        <title>A genome reference for cultivated species of the human gut microbiota.</title>
        <authorList>
            <person name="Zou Y."/>
            <person name="Xue W."/>
            <person name="Luo G."/>
        </authorList>
    </citation>
    <scope>NUCLEOTIDE SEQUENCE [LARGE SCALE GENOMIC DNA]</scope>
    <source>
        <strain evidence="8 9">AF04-15</strain>
    </source>
</reference>
<evidence type="ECO:0000259" key="7">
    <source>
        <dbReference type="PROSITE" id="PS50928"/>
    </source>
</evidence>
<proteinExistence type="predicted"/>
<keyword evidence="4" id="KW-0812">Transmembrane</keyword>
<evidence type="ECO:0000256" key="5">
    <source>
        <dbReference type="ARBA" id="ARBA00022989"/>
    </source>
</evidence>
<sequence length="310" mass="34176">MKTDTTEIQDGETRFNHIGKGANTAFHIIFILLSILCLAPLVFVIIISFSSEHSVMVNGYSFRPDEWSTGAYEFVFQSGGQVMHSLGMSALVTVTGVAIGMALTSTYAYVLSRKTFRYRKLFTGILVATMFFNGGLVSTYMVVANFLHLKNNFLALVLPVAVTPFNIIVLRTFFATSVPDALIESAKIDGASQFKIFTDIVLPISLPGLATVALFLTLTYWNDWKNALLYIDSKSLYPLQYLLMKIERNIEFIAQNAGRGSMGLDSALSRLPSETAKMAIVVIATLPIACAYPFFQRYFVSGLTVGSVKE</sequence>
<evidence type="ECO:0000256" key="2">
    <source>
        <dbReference type="ARBA" id="ARBA00022448"/>
    </source>
</evidence>
<evidence type="ECO:0000256" key="1">
    <source>
        <dbReference type="ARBA" id="ARBA00004651"/>
    </source>
</evidence>
<dbReference type="SUPFAM" id="SSF161098">
    <property type="entry name" value="MetI-like"/>
    <property type="match status" value="1"/>
</dbReference>
<evidence type="ECO:0000256" key="6">
    <source>
        <dbReference type="ARBA" id="ARBA00023136"/>
    </source>
</evidence>
<evidence type="ECO:0000256" key="4">
    <source>
        <dbReference type="ARBA" id="ARBA00022692"/>
    </source>
</evidence>
<dbReference type="AlphaFoldDB" id="A0A413FED3"/>
<evidence type="ECO:0000313" key="9">
    <source>
        <dbReference type="Proteomes" id="UP000283880"/>
    </source>
</evidence>
<comment type="subcellular location">
    <subcellularLocation>
        <location evidence="1">Cell membrane</location>
        <topology evidence="1">Multi-pass membrane protein</topology>
    </subcellularLocation>
</comment>
<dbReference type="InterPro" id="IPR035906">
    <property type="entry name" value="MetI-like_sf"/>
</dbReference>
<evidence type="ECO:0000313" key="8">
    <source>
        <dbReference type="EMBL" id="RGX28795.1"/>
    </source>
</evidence>